<evidence type="ECO:0000313" key="2">
    <source>
        <dbReference type="Proteomes" id="UP000199045"/>
    </source>
</evidence>
<evidence type="ECO:0000313" key="1">
    <source>
        <dbReference type="EMBL" id="SDF18517.1"/>
    </source>
</evidence>
<name>A0A1G7J0N9_CHIFI</name>
<dbReference type="Pfam" id="PF19527">
    <property type="entry name" value="DUF6055"/>
    <property type="match status" value="1"/>
</dbReference>
<protein>
    <recommendedName>
        <fullName evidence="3">Avirulence protein</fullName>
    </recommendedName>
</protein>
<dbReference type="OrthoDB" id="9802005at2"/>
<reference evidence="1 2" key="1">
    <citation type="submission" date="2016-10" db="EMBL/GenBank/DDBJ databases">
        <authorList>
            <person name="de Groot N.N."/>
        </authorList>
    </citation>
    <scope>NUCLEOTIDE SEQUENCE [LARGE SCALE GENOMIC DNA]</scope>
    <source>
        <strain evidence="1 2">DSM 527</strain>
    </source>
</reference>
<dbReference type="Proteomes" id="UP000199045">
    <property type="component" value="Unassembled WGS sequence"/>
</dbReference>
<dbReference type="PROSITE" id="PS51257">
    <property type="entry name" value="PROKAR_LIPOPROTEIN"/>
    <property type="match status" value="1"/>
</dbReference>
<accession>A0A1G7J0N9</accession>
<organism evidence="1 2">
    <name type="scientific">Chitinophaga filiformis</name>
    <name type="common">Myxococcus filiformis</name>
    <name type="synonym">Flexibacter filiformis</name>
    <dbReference type="NCBI Taxonomy" id="104663"/>
    <lineage>
        <taxon>Bacteria</taxon>
        <taxon>Pseudomonadati</taxon>
        <taxon>Bacteroidota</taxon>
        <taxon>Chitinophagia</taxon>
        <taxon>Chitinophagales</taxon>
        <taxon>Chitinophagaceae</taxon>
        <taxon>Chitinophaga</taxon>
    </lineage>
</organism>
<proteinExistence type="predicted"/>
<dbReference type="EMBL" id="FNBN01000001">
    <property type="protein sequence ID" value="SDF18517.1"/>
    <property type="molecule type" value="Genomic_DNA"/>
</dbReference>
<evidence type="ECO:0008006" key="3">
    <source>
        <dbReference type="Google" id="ProtNLM"/>
    </source>
</evidence>
<dbReference type="RefSeq" id="WP_089829211.1">
    <property type="nucleotide sequence ID" value="NZ_FNBN01000001.1"/>
</dbReference>
<sequence>MTKFILCLAVAASTIFCSCNKKDTSEPPGKALIAKAPGALAVAKKVYIPKVIWNIPNNNDYNNDASLYSNMRRAESDDFVAFWAKDFGATPATNTDPNKRFDIARILQECGRFFQYYRDTLKFVQSGRSVSDTLKALIYVTNSTDGTAYGGGAENKVGILWVTPPRINTEPFGAVAHELGHVFQYYVHADGAWGYTSSPQGSNGQTIFEMTSQYMLWQVYPTWMTFENYHLQSFMQYTNYAFLHEINQYHSPYVLEYWSNKRGKDFVGKLWKSAQRGEDPVATYKRITLIDQKTFNDEMFDASRRFVTWDMPRIEAVAKQYANKHISKVNAVADGWYRISSDVCPQNYGYNAIRLDVPTAGTNVRLQFKGIAGQTGFRSIKVDKAGWRYGFLAVKTDGSRVYGDTYSSATGDVNFTVPANTAYLWLVVSGAPTEHWEHLNDNNDSNDEQWPYEIKLTGTTINKSFIK</sequence>
<dbReference type="SUPFAM" id="SSF55486">
    <property type="entry name" value="Metalloproteases ('zincins'), catalytic domain"/>
    <property type="match status" value="1"/>
</dbReference>
<dbReference type="STRING" id="104663.SAMN04488121_1011059"/>
<dbReference type="InterPro" id="IPR045690">
    <property type="entry name" value="DUF6055"/>
</dbReference>
<dbReference type="AlphaFoldDB" id="A0A1G7J0N9"/>
<gene>
    <name evidence="1" type="ORF">SAMN04488121_1011059</name>
</gene>